<gene>
    <name evidence="1" type="ORF">H2198_002375</name>
</gene>
<proteinExistence type="predicted"/>
<dbReference type="EMBL" id="JAPDRQ010000029">
    <property type="protein sequence ID" value="KAJ9660633.1"/>
    <property type="molecule type" value="Genomic_DNA"/>
</dbReference>
<dbReference type="Proteomes" id="UP001172386">
    <property type="component" value="Unassembled WGS sequence"/>
</dbReference>
<name>A0ACC3AES0_9EURO</name>
<evidence type="ECO:0000313" key="2">
    <source>
        <dbReference type="Proteomes" id="UP001172386"/>
    </source>
</evidence>
<reference evidence="1" key="1">
    <citation type="submission" date="2022-10" db="EMBL/GenBank/DDBJ databases">
        <title>Culturing micro-colonial fungi from biological soil crusts in the Mojave desert and describing Neophaeococcomyces mojavensis, and introducing the new genera and species Taxawa tesnikishii.</title>
        <authorList>
            <person name="Kurbessoian T."/>
            <person name="Stajich J.E."/>
        </authorList>
    </citation>
    <scope>NUCLEOTIDE SEQUENCE</scope>
    <source>
        <strain evidence="1">JES_112</strain>
    </source>
</reference>
<accession>A0ACC3AES0</accession>
<protein>
    <submittedName>
        <fullName evidence="1">Uncharacterized protein</fullName>
    </submittedName>
</protein>
<comment type="caution">
    <text evidence="1">The sequence shown here is derived from an EMBL/GenBank/DDBJ whole genome shotgun (WGS) entry which is preliminary data.</text>
</comment>
<organism evidence="1 2">
    <name type="scientific">Neophaeococcomyces mojaviensis</name>
    <dbReference type="NCBI Taxonomy" id="3383035"/>
    <lineage>
        <taxon>Eukaryota</taxon>
        <taxon>Fungi</taxon>
        <taxon>Dikarya</taxon>
        <taxon>Ascomycota</taxon>
        <taxon>Pezizomycotina</taxon>
        <taxon>Eurotiomycetes</taxon>
        <taxon>Chaetothyriomycetidae</taxon>
        <taxon>Chaetothyriales</taxon>
        <taxon>Chaetothyriales incertae sedis</taxon>
        <taxon>Neophaeococcomyces</taxon>
    </lineage>
</organism>
<sequence>MASYLSSYFGSGAGNTQAPQYQQQYQTPQPTQSSSTWAGTFSSRLAGLRTALTRDNEEDDPDNEDCSHVSNVLRAYYIEKGRPFPEWLPPDPRKPAVTPAAQPPPLGQYGNVYPNQYGNNAGMPHSRGNSVGRGGLSDLWDSGPAQTAPQAQSLRAPRPTPQSLRSSDSGGRQDSSEPTASHARPLPSQRVGSYQNVQPAQTPPPVVGSRDRLRARLQGSNSGRSSPANTSQGSYTSQGGYDRQYSSGGGSPHLSASQPWANDSNQYGASGGYDAPTSGYGNQSHQQRSGGYGR</sequence>
<evidence type="ECO:0000313" key="1">
    <source>
        <dbReference type="EMBL" id="KAJ9660633.1"/>
    </source>
</evidence>
<keyword evidence="2" id="KW-1185">Reference proteome</keyword>